<dbReference type="EMBL" id="KL596714">
    <property type="protein sequence ID" value="KER27785.1"/>
    <property type="molecule type" value="Genomic_DNA"/>
</dbReference>
<dbReference type="AlphaFoldDB" id="A0A074ZWR8"/>
<dbReference type="CTD" id="20327886"/>
<organism evidence="1 2">
    <name type="scientific">Opisthorchis viverrini</name>
    <name type="common">Southeast Asian liver fluke</name>
    <dbReference type="NCBI Taxonomy" id="6198"/>
    <lineage>
        <taxon>Eukaryota</taxon>
        <taxon>Metazoa</taxon>
        <taxon>Spiralia</taxon>
        <taxon>Lophotrochozoa</taxon>
        <taxon>Platyhelminthes</taxon>
        <taxon>Trematoda</taxon>
        <taxon>Digenea</taxon>
        <taxon>Opisthorchiida</taxon>
        <taxon>Opisthorchiata</taxon>
        <taxon>Opisthorchiidae</taxon>
        <taxon>Opisthorchis</taxon>
    </lineage>
</organism>
<evidence type="ECO:0000313" key="2">
    <source>
        <dbReference type="Proteomes" id="UP000054324"/>
    </source>
</evidence>
<proteinExistence type="predicted"/>
<evidence type="ECO:0000313" key="1">
    <source>
        <dbReference type="EMBL" id="KER27785.1"/>
    </source>
</evidence>
<name>A0A074ZWR8_OPIVI</name>
<dbReference type="RefSeq" id="XP_009168456.1">
    <property type="nucleotide sequence ID" value="XM_009170192.1"/>
</dbReference>
<dbReference type="Proteomes" id="UP000054324">
    <property type="component" value="Unassembled WGS sequence"/>
</dbReference>
<keyword evidence="2" id="KW-1185">Reference proteome</keyword>
<protein>
    <submittedName>
        <fullName evidence="1">Uncharacterized protein</fullName>
    </submittedName>
</protein>
<gene>
    <name evidence="1" type="ORF">T265_13719</name>
</gene>
<dbReference type="GeneID" id="20327886"/>
<reference evidence="1 2" key="1">
    <citation type="submission" date="2013-11" db="EMBL/GenBank/DDBJ databases">
        <title>Opisthorchis viverrini - life in the bile duct.</title>
        <authorList>
            <person name="Young N.D."/>
            <person name="Nagarajan N."/>
            <person name="Lin S.J."/>
            <person name="Korhonen P.K."/>
            <person name="Jex A.R."/>
            <person name="Hall R.S."/>
            <person name="Safavi-Hemami H."/>
            <person name="Kaewkong W."/>
            <person name="Bertrand D."/>
            <person name="Gao S."/>
            <person name="Seet Q."/>
            <person name="Wongkham S."/>
            <person name="Teh B.T."/>
            <person name="Wongkham C."/>
            <person name="Intapan P.M."/>
            <person name="Maleewong W."/>
            <person name="Yang X."/>
            <person name="Hu M."/>
            <person name="Wang Z."/>
            <person name="Hofmann A."/>
            <person name="Sternberg P.W."/>
            <person name="Tan P."/>
            <person name="Wang J."/>
            <person name="Gasser R.B."/>
        </authorList>
    </citation>
    <scope>NUCLEOTIDE SEQUENCE [LARGE SCALE GENOMIC DNA]</scope>
</reference>
<dbReference type="KEGG" id="ovi:T265_13719"/>
<accession>A0A074ZWR8</accession>
<sequence>MYRDISNIVATETWGSLVQHTQLPENIINERFRLVPDYQNRLPKARCYSTTQLDQQEFTCKKYSSNGLRVNDNRDSIVQNQGLPIYTVCPHAIQYIVHCLIATTKQTQVKFVEFGFAAIITDRPLRLKHEAAWCSTFSCLETSQMRYSAGLQNKFGQTNRGQYNRNTLLIRMLKTLRQLTNGFALPVRAHQVQSPSFRQPYVLLEPKLDRFRQLHTDSVLTGG</sequence>